<reference evidence="1" key="1">
    <citation type="journal article" date="2019" name="Sci. Rep.">
        <title>Draft genome of Tanacetum cinerariifolium, the natural source of mosquito coil.</title>
        <authorList>
            <person name="Yamashiro T."/>
            <person name="Shiraishi A."/>
            <person name="Satake H."/>
            <person name="Nakayama K."/>
        </authorList>
    </citation>
    <scope>NUCLEOTIDE SEQUENCE</scope>
</reference>
<dbReference type="AlphaFoldDB" id="A0A699TMN7"/>
<protein>
    <submittedName>
        <fullName evidence="1">Uncharacterized protein</fullName>
    </submittedName>
</protein>
<name>A0A699TMN7_TANCI</name>
<feature type="non-terminal residue" evidence="1">
    <location>
        <position position="90"/>
    </location>
</feature>
<sequence>VRKLHAELNEDIDWDVAIDHVKLKAKKDPAVQRFTAASVIIFAAEPQVPAVTITAAPTKVAATPSRRRKRVVIRDLKEESTTSSIIPVDT</sequence>
<dbReference type="EMBL" id="BKCJ011262740">
    <property type="protein sequence ID" value="GFD12005.1"/>
    <property type="molecule type" value="Genomic_DNA"/>
</dbReference>
<comment type="caution">
    <text evidence="1">The sequence shown here is derived from an EMBL/GenBank/DDBJ whole genome shotgun (WGS) entry which is preliminary data.</text>
</comment>
<evidence type="ECO:0000313" key="1">
    <source>
        <dbReference type="EMBL" id="GFD12005.1"/>
    </source>
</evidence>
<organism evidence="1">
    <name type="scientific">Tanacetum cinerariifolium</name>
    <name type="common">Dalmatian daisy</name>
    <name type="synonym">Chrysanthemum cinerariifolium</name>
    <dbReference type="NCBI Taxonomy" id="118510"/>
    <lineage>
        <taxon>Eukaryota</taxon>
        <taxon>Viridiplantae</taxon>
        <taxon>Streptophyta</taxon>
        <taxon>Embryophyta</taxon>
        <taxon>Tracheophyta</taxon>
        <taxon>Spermatophyta</taxon>
        <taxon>Magnoliopsida</taxon>
        <taxon>eudicotyledons</taxon>
        <taxon>Gunneridae</taxon>
        <taxon>Pentapetalae</taxon>
        <taxon>asterids</taxon>
        <taxon>campanulids</taxon>
        <taxon>Asterales</taxon>
        <taxon>Asteraceae</taxon>
        <taxon>Asteroideae</taxon>
        <taxon>Anthemideae</taxon>
        <taxon>Anthemidinae</taxon>
        <taxon>Tanacetum</taxon>
    </lineage>
</organism>
<feature type="non-terminal residue" evidence="1">
    <location>
        <position position="1"/>
    </location>
</feature>
<gene>
    <name evidence="1" type="ORF">Tci_883974</name>
</gene>
<accession>A0A699TMN7</accession>
<proteinExistence type="predicted"/>